<organism evidence="2 3">
    <name type="scientific">Paenibacillus chartarius</name>
    <dbReference type="NCBI Taxonomy" id="747481"/>
    <lineage>
        <taxon>Bacteria</taxon>
        <taxon>Bacillati</taxon>
        <taxon>Bacillota</taxon>
        <taxon>Bacilli</taxon>
        <taxon>Bacillales</taxon>
        <taxon>Paenibacillaceae</taxon>
        <taxon>Paenibacillus</taxon>
    </lineage>
</organism>
<dbReference type="EMBL" id="JBHLWN010000001">
    <property type="protein sequence ID" value="MFC0210882.1"/>
    <property type="molecule type" value="Genomic_DNA"/>
</dbReference>
<gene>
    <name evidence="2" type="ORF">ACFFK0_00205</name>
</gene>
<dbReference type="Gene3D" id="3.40.50.1820">
    <property type="entry name" value="alpha/beta hydrolase"/>
    <property type="match status" value="1"/>
</dbReference>
<proteinExistence type="predicted"/>
<keyword evidence="3" id="KW-1185">Reference proteome</keyword>
<dbReference type="SUPFAM" id="SSF53474">
    <property type="entry name" value="alpha/beta-Hydrolases"/>
    <property type="match status" value="1"/>
</dbReference>
<evidence type="ECO:0000313" key="3">
    <source>
        <dbReference type="Proteomes" id="UP001589776"/>
    </source>
</evidence>
<evidence type="ECO:0000259" key="1">
    <source>
        <dbReference type="Pfam" id="PF01738"/>
    </source>
</evidence>
<evidence type="ECO:0000313" key="2">
    <source>
        <dbReference type="EMBL" id="MFC0210882.1"/>
    </source>
</evidence>
<dbReference type="InterPro" id="IPR002925">
    <property type="entry name" value="Dienelactn_hydro"/>
</dbReference>
<accession>A0ABV6DE02</accession>
<sequence>MAGDTSPKPVLLISHGYRGHKDWGFWPYIANRFAERGFYTVSYNFSRIDARKNQKLTQQEKWEAETVYRELSDLDHLQSALRSELLPSRGQADVSKVAILGHSRAASSAIIYAADHPGSVQAVVAWNGGGVPQPHGPAAAENPELSLDVERQGQRYDTVKRLKELAVPALIVQGLHDLERTLENNSKLRETASEQTFIEIPGADHAFGLDDPFTGTNSYLEGSTGGNDTILE</sequence>
<dbReference type="InterPro" id="IPR029058">
    <property type="entry name" value="AB_hydrolase_fold"/>
</dbReference>
<dbReference type="RefSeq" id="WP_377467423.1">
    <property type="nucleotide sequence ID" value="NZ_JBHLWN010000001.1"/>
</dbReference>
<protein>
    <submittedName>
        <fullName evidence="2">Alpha/beta hydrolase family protein</fullName>
        <ecNumber evidence="2">3.4.-.-</ecNumber>
    </submittedName>
</protein>
<dbReference type="PANTHER" id="PTHR43265:SF1">
    <property type="entry name" value="ESTERASE ESTD"/>
    <property type="match status" value="1"/>
</dbReference>
<reference evidence="2 3" key="1">
    <citation type="submission" date="2024-09" db="EMBL/GenBank/DDBJ databases">
        <authorList>
            <person name="Sun Q."/>
            <person name="Mori K."/>
        </authorList>
    </citation>
    <scope>NUCLEOTIDE SEQUENCE [LARGE SCALE GENOMIC DNA]</scope>
    <source>
        <strain evidence="2 3">CCM 7759</strain>
    </source>
</reference>
<dbReference type="Pfam" id="PF01738">
    <property type="entry name" value="DLH"/>
    <property type="match status" value="1"/>
</dbReference>
<name>A0ABV6DE02_9BACL</name>
<dbReference type="EC" id="3.4.-.-" evidence="2"/>
<dbReference type="GO" id="GO:0016787">
    <property type="term" value="F:hydrolase activity"/>
    <property type="evidence" value="ECO:0007669"/>
    <property type="project" value="UniProtKB-KW"/>
</dbReference>
<dbReference type="InterPro" id="IPR053145">
    <property type="entry name" value="AB_hydrolase_Est10"/>
</dbReference>
<dbReference type="PANTHER" id="PTHR43265">
    <property type="entry name" value="ESTERASE ESTD"/>
    <property type="match status" value="1"/>
</dbReference>
<dbReference type="Proteomes" id="UP001589776">
    <property type="component" value="Unassembled WGS sequence"/>
</dbReference>
<keyword evidence="2" id="KW-0378">Hydrolase</keyword>
<feature type="domain" description="Dienelactone hydrolase" evidence="1">
    <location>
        <begin position="6"/>
        <end position="212"/>
    </location>
</feature>
<comment type="caution">
    <text evidence="2">The sequence shown here is derived from an EMBL/GenBank/DDBJ whole genome shotgun (WGS) entry which is preliminary data.</text>
</comment>